<dbReference type="InterPro" id="IPR041881">
    <property type="entry name" value="PqqD_sf"/>
</dbReference>
<proteinExistence type="predicted"/>
<dbReference type="InterPro" id="IPR008792">
    <property type="entry name" value="PQQD"/>
</dbReference>
<protein>
    <submittedName>
        <fullName evidence="1">PqqD family protein</fullName>
    </submittedName>
</protein>
<dbReference type="Gene3D" id="1.10.10.1150">
    <property type="entry name" value="Coenzyme PQQ synthesis protein D (PqqD)"/>
    <property type="match status" value="1"/>
</dbReference>
<dbReference type="Pfam" id="PF05402">
    <property type="entry name" value="PqqD"/>
    <property type="match status" value="1"/>
</dbReference>
<comment type="caution">
    <text evidence="1">The sequence shown here is derived from an EMBL/GenBank/DDBJ whole genome shotgun (WGS) entry which is preliminary data.</text>
</comment>
<organism evidence="1 2">
    <name type="scientific">Alicyclobacillus fastidiosus</name>
    <dbReference type="NCBI Taxonomy" id="392011"/>
    <lineage>
        <taxon>Bacteria</taxon>
        <taxon>Bacillati</taxon>
        <taxon>Bacillota</taxon>
        <taxon>Bacilli</taxon>
        <taxon>Bacillales</taxon>
        <taxon>Alicyclobacillaceae</taxon>
        <taxon>Alicyclobacillus</taxon>
    </lineage>
</organism>
<evidence type="ECO:0000313" key="1">
    <source>
        <dbReference type="EMBL" id="MFB5189239.1"/>
    </source>
</evidence>
<dbReference type="RefSeq" id="WP_275472617.1">
    <property type="nucleotide sequence ID" value="NZ_CP162940.1"/>
</dbReference>
<keyword evidence="2" id="KW-1185">Reference proteome</keyword>
<gene>
    <name evidence="1" type="ORF">KKP3000_002239</name>
</gene>
<dbReference type="EMBL" id="JBDXSU010000002">
    <property type="protein sequence ID" value="MFB5189239.1"/>
    <property type="molecule type" value="Genomic_DNA"/>
</dbReference>
<name>A0ABV5AAL4_9BACL</name>
<reference evidence="1 2" key="1">
    <citation type="journal article" date="2024" name="Int. J. Mol. Sci.">
        <title>Exploration of Alicyclobacillus spp. Genome in Search of Antibiotic Resistance.</title>
        <authorList>
            <person name="Bucka-Kolendo J."/>
            <person name="Kiousi D.E."/>
            <person name="Dekowska A."/>
            <person name="Mikolajczuk-Szczyrba A."/>
            <person name="Karadedos D.M."/>
            <person name="Michael P."/>
            <person name="Galanis A."/>
            <person name="Sokolowska B."/>
        </authorList>
    </citation>
    <scope>NUCLEOTIDE SEQUENCE [LARGE SCALE GENOMIC DNA]</scope>
    <source>
        <strain evidence="1 2">KKP 3000</strain>
    </source>
</reference>
<evidence type="ECO:0000313" key="2">
    <source>
        <dbReference type="Proteomes" id="UP001579974"/>
    </source>
</evidence>
<dbReference type="Proteomes" id="UP001579974">
    <property type="component" value="Unassembled WGS sequence"/>
</dbReference>
<accession>A0ABV5AAL4</accession>
<sequence length="90" mass="10049">MADQFKISPHLEVVEADDEWIVLNASNYTITKLNKSGGQILSLLKNPASLRGMVDHLRDQYANVDQHTESEISAFLQELLEIGLVEPVNS</sequence>